<sequence length="350" mass="36492">MKYARLVVALALIGLLAGLGPHVLPEYWVRVLIVLGINIILVSSLGLSNGFTGVFSLGHPGFVALGAYVSGILTLELTKKGAYLPDLPGFLAGVQLPFLPATLIAGVFCALVAVVIGIPLMRLSGNYVSVATLGFLVIVNVVLVNAEQFTRGSRTFTGIPPYTDLGWVAGWAVVTLLVLSRVAYSPLGRAMRATRDDPIAAQAVGIHILPARLMAFALGAFFAGVGGALYGHYLVSFSPATFYVAMLVQQLTMLVLGGQASLTGAVVGVSAITLLSEVLRNLERGFSLGSLQVPAVFGASQIALGFIFILVMVYRPQGLLGDRELPLVTGGRVAKGAGPVYKDTVGGGRT</sequence>
<dbReference type="AlphaFoldDB" id="A0A399FBC6"/>
<comment type="subcellular location">
    <subcellularLocation>
        <location evidence="1">Cell membrane</location>
        <topology evidence="1">Multi-pass membrane protein</topology>
    </subcellularLocation>
</comment>
<gene>
    <name evidence="7" type="ORF">Mgrana_01479</name>
</gene>
<feature type="transmembrane region" description="Helical" evidence="6">
    <location>
        <begin position="98"/>
        <end position="120"/>
    </location>
</feature>
<feature type="transmembrane region" description="Helical" evidence="6">
    <location>
        <begin position="127"/>
        <end position="145"/>
    </location>
</feature>
<evidence type="ECO:0000256" key="2">
    <source>
        <dbReference type="ARBA" id="ARBA00022475"/>
    </source>
</evidence>
<keyword evidence="8" id="KW-1185">Reference proteome</keyword>
<evidence type="ECO:0000256" key="6">
    <source>
        <dbReference type="SAM" id="Phobius"/>
    </source>
</evidence>
<dbReference type="InterPro" id="IPR043428">
    <property type="entry name" value="LivM-like"/>
</dbReference>
<dbReference type="CDD" id="cd06581">
    <property type="entry name" value="TM_PBP1_LivM_like"/>
    <property type="match status" value="1"/>
</dbReference>
<name>A0A399FBC6_9DEIN</name>
<feature type="transmembrane region" description="Helical" evidence="6">
    <location>
        <begin position="27"/>
        <end position="47"/>
    </location>
</feature>
<proteinExistence type="predicted"/>
<evidence type="ECO:0000256" key="1">
    <source>
        <dbReference type="ARBA" id="ARBA00004651"/>
    </source>
</evidence>
<keyword evidence="5 6" id="KW-0472">Membrane</keyword>
<feature type="transmembrane region" description="Helical" evidence="6">
    <location>
        <begin position="54"/>
        <end position="78"/>
    </location>
</feature>
<reference evidence="7 8" key="1">
    <citation type="submission" date="2018-08" db="EMBL/GenBank/DDBJ databases">
        <title>Meiothermus granaticius genome AF-68 sequencing project.</title>
        <authorList>
            <person name="Da Costa M.S."/>
            <person name="Albuquerque L."/>
            <person name="Raposo P."/>
            <person name="Froufe H.J.C."/>
            <person name="Barroso C.S."/>
            <person name="Egas C."/>
        </authorList>
    </citation>
    <scope>NUCLEOTIDE SEQUENCE [LARGE SCALE GENOMIC DNA]</scope>
    <source>
        <strain evidence="7 8">AF-68</strain>
    </source>
</reference>
<evidence type="ECO:0000313" key="8">
    <source>
        <dbReference type="Proteomes" id="UP000266178"/>
    </source>
</evidence>
<feature type="transmembrane region" description="Helical" evidence="6">
    <location>
        <begin position="204"/>
        <end position="224"/>
    </location>
</feature>
<comment type="caution">
    <text evidence="7">The sequence shown here is derived from an EMBL/GenBank/DDBJ whole genome shotgun (WGS) entry which is preliminary data.</text>
</comment>
<dbReference type="Proteomes" id="UP000266178">
    <property type="component" value="Unassembled WGS sequence"/>
</dbReference>
<keyword evidence="3 6" id="KW-0812">Transmembrane</keyword>
<dbReference type="PANTHER" id="PTHR30482:SF10">
    <property type="entry name" value="HIGH-AFFINITY BRANCHED-CHAIN AMINO ACID TRANSPORT PROTEIN BRAE"/>
    <property type="match status" value="1"/>
</dbReference>
<protein>
    <submittedName>
        <fullName evidence="7">Urea ABC transporter, permease protein UrtC</fullName>
    </submittedName>
</protein>
<keyword evidence="4 6" id="KW-1133">Transmembrane helix</keyword>
<feature type="transmembrane region" description="Helical" evidence="6">
    <location>
        <begin position="230"/>
        <end position="248"/>
    </location>
</feature>
<dbReference type="EMBL" id="QWLB01000017">
    <property type="protein sequence ID" value="RIH92579.1"/>
    <property type="molecule type" value="Genomic_DNA"/>
</dbReference>
<dbReference type="Pfam" id="PF02653">
    <property type="entry name" value="BPD_transp_2"/>
    <property type="match status" value="1"/>
</dbReference>
<evidence type="ECO:0000256" key="5">
    <source>
        <dbReference type="ARBA" id="ARBA00023136"/>
    </source>
</evidence>
<dbReference type="GO" id="GO:0015658">
    <property type="term" value="F:branched-chain amino acid transmembrane transporter activity"/>
    <property type="evidence" value="ECO:0007669"/>
    <property type="project" value="InterPro"/>
</dbReference>
<keyword evidence="2" id="KW-1003">Cell membrane</keyword>
<evidence type="ECO:0000256" key="3">
    <source>
        <dbReference type="ARBA" id="ARBA00022692"/>
    </source>
</evidence>
<feature type="transmembrane region" description="Helical" evidence="6">
    <location>
        <begin position="165"/>
        <end position="184"/>
    </location>
</feature>
<evidence type="ECO:0000256" key="4">
    <source>
        <dbReference type="ARBA" id="ARBA00022989"/>
    </source>
</evidence>
<accession>A0A399FBC6</accession>
<dbReference type="RefSeq" id="WP_170146424.1">
    <property type="nucleotide sequence ID" value="NZ_BJXM01000020.1"/>
</dbReference>
<dbReference type="PANTHER" id="PTHR30482">
    <property type="entry name" value="HIGH-AFFINITY BRANCHED-CHAIN AMINO ACID TRANSPORT SYSTEM PERMEASE"/>
    <property type="match status" value="1"/>
</dbReference>
<evidence type="ECO:0000313" key="7">
    <source>
        <dbReference type="EMBL" id="RIH92579.1"/>
    </source>
</evidence>
<feature type="transmembrane region" description="Helical" evidence="6">
    <location>
        <begin position="295"/>
        <end position="314"/>
    </location>
</feature>
<dbReference type="InterPro" id="IPR001851">
    <property type="entry name" value="ABC_transp_permease"/>
</dbReference>
<feature type="transmembrane region" description="Helical" evidence="6">
    <location>
        <begin position="255"/>
        <end position="275"/>
    </location>
</feature>
<organism evidence="7 8">
    <name type="scientific">Meiothermus granaticius NBRC 107808</name>
    <dbReference type="NCBI Taxonomy" id="1227551"/>
    <lineage>
        <taxon>Bacteria</taxon>
        <taxon>Thermotogati</taxon>
        <taxon>Deinococcota</taxon>
        <taxon>Deinococci</taxon>
        <taxon>Thermales</taxon>
        <taxon>Thermaceae</taxon>
        <taxon>Meiothermus</taxon>
    </lineage>
</organism>
<dbReference type="GO" id="GO:0005886">
    <property type="term" value="C:plasma membrane"/>
    <property type="evidence" value="ECO:0007669"/>
    <property type="project" value="UniProtKB-SubCell"/>
</dbReference>